<evidence type="ECO:0000313" key="3">
    <source>
        <dbReference type="Proteomes" id="UP001600165"/>
    </source>
</evidence>
<keyword evidence="1" id="KW-0812">Transmembrane</keyword>
<protein>
    <recommendedName>
        <fullName evidence="4">YggT family protein</fullName>
    </recommendedName>
</protein>
<feature type="transmembrane region" description="Helical" evidence="1">
    <location>
        <begin position="12"/>
        <end position="34"/>
    </location>
</feature>
<organism evidence="2 3">
    <name type="scientific">Almyronema epifaneia S1</name>
    <dbReference type="NCBI Taxonomy" id="2991925"/>
    <lineage>
        <taxon>Bacteria</taxon>
        <taxon>Bacillati</taxon>
        <taxon>Cyanobacteriota</taxon>
        <taxon>Cyanophyceae</taxon>
        <taxon>Nodosilineales</taxon>
        <taxon>Nodosilineaceae</taxon>
        <taxon>Almyronema</taxon>
        <taxon>Almyronema epifaneia</taxon>
    </lineage>
</organism>
<feature type="transmembrane region" description="Helical" evidence="1">
    <location>
        <begin position="80"/>
        <end position="104"/>
    </location>
</feature>
<proteinExistence type="predicted"/>
<name>A0ABW6IC53_9CYAN</name>
<dbReference type="EMBL" id="JBHZOL010000031">
    <property type="protein sequence ID" value="MFE4105740.1"/>
    <property type="molecule type" value="Genomic_DNA"/>
</dbReference>
<evidence type="ECO:0000313" key="2">
    <source>
        <dbReference type="EMBL" id="MFE4105740.1"/>
    </source>
</evidence>
<evidence type="ECO:0008006" key="4">
    <source>
        <dbReference type="Google" id="ProtNLM"/>
    </source>
</evidence>
<comment type="caution">
    <text evidence="2">The sequence shown here is derived from an EMBL/GenBank/DDBJ whole genome shotgun (WGS) entry which is preliminary data.</text>
</comment>
<evidence type="ECO:0000256" key="1">
    <source>
        <dbReference type="SAM" id="Phobius"/>
    </source>
</evidence>
<reference evidence="2 3" key="1">
    <citation type="submission" date="2024-10" db="EMBL/GenBank/DDBJ databases">
        <authorList>
            <person name="Ratan Roy A."/>
            <person name="Morales Sandoval P.H."/>
            <person name="De Los Santos Villalobos S."/>
            <person name="Chakraborty S."/>
            <person name="Mukherjee J."/>
        </authorList>
    </citation>
    <scope>NUCLEOTIDE SEQUENCE [LARGE SCALE GENOMIC DNA]</scope>
    <source>
        <strain evidence="2 3">S1</strain>
    </source>
</reference>
<dbReference type="Proteomes" id="UP001600165">
    <property type="component" value="Unassembled WGS sequence"/>
</dbReference>
<keyword evidence="1" id="KW-1133">Transmembrane helix</keyword>
<gene>
    <name evidence="2" type="ORF">ACFVKH_05595</name>
</gene>
<sequence>MLEGLGELIGWILFAFVWEVIICTLLIGGLTALWQITGQAIVFVFSAGSVKHPIDRQDLPPSAPAICPLLPIYRDRSGKLWVLAEFNFLLGLIVWSVGLISLFVF</sequence>
<accession>A0ABW6IC53</accession>
<dbReference type="RefSeq" id="WP_377962817.1">
    <property type="nucleotide sequence ID" value="NZ_JBHZOL010000031.1"/>
</dbReference>
<keyword evidence="1" id="KW-0472">Membrane</keyword>
<keyword evidence="3" id="KW-1185">Reference proteome</keyword>